<evidence type="ECO:0000256" key="5">
    <source>
        <dbReference type="ARBA" id="ARBA00022777"/>
    </source>
</evidence>
<organism evidence="9 10">
    <name type="scientific">Flavobacterium fontis</name>
    <dbReference type="NCBI Taxonomy" id="1124188"/>
    <lineage>
        <taxon>Bacteria</taxon>
        <taxon>Pseudomonadati</taxon>
        <taxon>Bacteroidota</taxon>
        <taxon>Flavobacteriia</taxon>
        <taxon>Flavobacteriales</taxon>
        <taxon>Flavobacteriaceae</taxon>
        <taxon>Flavobacterium</taxon>
    </lineage>
</organism>
<dbReference type="Pfam" id="PF00512">
    <property type="entry name" value="HisKA"/>
    <property type="match status" value="1"/>
</dbReference>
<comment type="catalytic activity">
    <reaction evidence="1">
        <text>ATP + protein L-histidine = ADP + protein N-phospho-L-histidine.</text>
        <dbReference type="EC" id="2.7.13.3"/>
    </reaction>
</comment>
<dbReference type="InterPro" id="IPR003661">
    <property type="entry name" value="HisK_dim/P_dom"/>
</dbReference>
<accession>A0A1M4WS28</accession>
<reference evidence="9 10" key="1">
    <citation type="submission" date="2016-11" db="EMBL/GenBank/DDBJ databases">
        <authorList>
            <person name="Jaros S."/>
            <person name="Januszkiewicz K."/>
            <person name="Wedrychowicz H."/>
        </authorList>
    </citation>
    <scope>NUCLEOTIDE SEQUENCE [LARGE SCALE GENOMIC DNA]</scope>
    <source>
        <strain evidence="9 10">DSM 25660</strain>
    </source>
</reference>
<keyword evidence="10" id="KW-1185">Reference proteome</keyword>
<dbReference type="InterPro" id="IPR050351">
    <property type="entry name" value="BphY/WalK/GraS-like"/>
</dbReference>
<evidence type="ECO:0000313" key="9">
    <source>
        <dbReference type="EMBL" id="SHE84046.1"/>
    </source>
</evidence>
<evidence type="ECO:0000259" key="8">
    <source>
        <dbReference type="PROSITE" id="PS50109"/>
    </source>
</evidence>
<dbReference type="SMART" id="SM00387">
    <property type="entry name" value="HATPase_c"/>
    <property type="match status" value="1"/>
</dbReference>
<dbReference type="Gene3D" id="3.30.565.10">
    <property type="entry name" value="Histidine kinase-like ATPase, C-terminal domain"/>
    <property type="match status" value="1"/>
</dbReference>
<dbReference type="GO" id="GO:0016036">
    <property type="term" value="P:cellular response to phosphate starvation"/>
    <property type="evidence" value="ECO:0007669"/>
    <property type="project" value="TreeGrafter"/>
</dbReference>
<protein>
    <recommendedName>
        <fullName evidence="2">histidine kinase</fullName>
        <ecNumber evidence="2">2.7.13.3</ecNumber>
    </recommendedName>
</protein>
<feature type="domain" description="Histidine kinase" evidence="8">
    <location>
        <begin position="127"/>
        <end position="346"/>
    </location>
</feature>
<dbReference type="GO" id="GO:0000155">
    <property type="term" value="F:phosphorelay sensor kinase activity"/>
    <property type="evidence" value="ECO:0007669"/>
    <property type="project" value="InterPro"/>
</dbReference>
<keyword evidence="4" id="KW-0808">Transferase</keyword>
<evidence type="ECO:0000256" key="6">
    <source>
        <dbReference type="ARBA" id="ARBA00023012"/>
    </source>
</evidence>
<evidence type="ECO:0000256" key="4">
    <source>
        <dbReference type="ARBA" id="ARBA00022679"/>
    </source>
</evidence>
<dbReference type="CDD" id="cd00082">
    <property type="entry name" value="HisKA"/>
    <property type="match status" value="1"/>
</dbReference>
<keyword evidence="7" id="KW-0812">Transmembrane</keyword>
<evidence type="ECO:0000313" key="10">
    <source>
        <dbReference type="Proteomes" id="UP000184147"/>
    </source>
</evidence>
<evidence type="ECO:0000256" key="3">
    <source>
        <dbReference type="ARBA" id="ARBA00022553"/>
    </source>
</evidence>
<dbReference type="InterPro" id="IPR005467">
    <property type="entry name" value="His_kinase_dom"/>
</dbReference>
<dbReference type="InterPro" id="IPR036890">
    <property type="entry name" value="HATPase_C_sf"/>
</dbReference>
<evidence type="ECO:0000256" key="7">
    <source>
        <dbReference type="SAM" id="Phobius"/>
    </source>
</evidence>
<dbReference type="SUPFAM" id="SSF47384">
    <property type="entry name" value="Homodimeric domain of signal transducing histidine kinase"/>
    <property type="match status" value="1"/>
</dbReference>
<dbReference type="STRING" id="1124188.SAMN05444377_101397"/>
<dbReference type="RefSeq" id="WP_073360973.1">
    <property type="nucleotide sequence ID" value="NZ_FQVQ01000001.1"/>
</dbReference>
<dbReference type="GO" id="GO:0005886">
    <property type="term" value="C:plasma membrane"/>
    <property type="evidence" value="ECO:0007669"/>
    <property type="project" value="TreeGrafter"/>
</dbReference>
<name>A0A1M4WS28_9FLAO</name>
<feature type="transmembrane region" description="Helical" evidence="7">
    <location>
        <begin position="12"/>
        <end position="33"/>
    </location>
</feature>
<keyword evidence="7" id="KW-0472">Membrane</keyword>
<dbReference type="SUPFAM" id="SSF55874">
    <property type="entry name" value="ATPase domain of HSP90 chaperone/DNA topoisomerase II/histidine kinase"/>
    <property type="match status" value="1"/>
</dbReference>
<dbReference type="GO" id="GO:0004721">
    <property type="term" value="F:phosphoprotein phosphatase activity"/>
    <property type="evidence" value="ECO:0007669"/>
    <property type="project" value="TreeGrafter"/>
</dbReference>
<feature type="transmembrane region" description="Helical" evidence="7">
    <location>
        <begin position="39"/>
        <end position="59"/>
    </location>
</feature>
<dbReference type="InterPro" id="IPR036097">
    <property type="entry name" value="HisK_dim/P_sf"/>
</dbReference>
<dbReference type="PANTHER" id="PTHR45453">
    <property type="entry name" value="PHOSPHATE REGULON SENSOR PROTEIN PHOR"/>
    <property type="match status" value="1"/>
</dbReference>
<keyword evidence="5 9" id="KW-0418">Kinase</keyword>
<keyword evidence="6" id="KW-0902">Two-component regulatory system</keyword>
<keyword evidence="3" id="KW-0597">Phosphoprotein</keyword>
<evidence type="ECO:0000256" key="2">
    <source>
        <dbReference type="ARBA" id="ARBA00012438"/>
    </source>
</evidence>
<gene>
    <name evidence="9" type="ORF">SAMN05444377_101397</name>
</gene>
<dbReference type="PROSITE" id="PS50109">
    <property type="entry name" value="HIS_KIN"/>
    <property type="match status" value="1"/>
</dbReference>
<dbReference type="Gene3D" id="1.10.287.130">
    <property type="match status" value="1"/>
</dbReference>
<evidence type="ECO:0000256" key="1">
    <source>
        <dbReference type="ARBA" id="ARBA00000085"/>
    </source>
</evidence>
<sequence length="346" mass="40023">MGLKVKKTYRFAIVTSLYITLFFTSLLVLYFLLNADFSWLLILLASVSVFLFSVFIIQYRSEMFIYQRVKKIYDDVSLLDSAVLRSQFITTDMATLEKEVKKYAISKKIELENLKVREEYRREFMGNVSHELKTPLFTVQGYIDTLMDGVKDKSLRDKYLERAQKGVERLVYIVQDLDMISKLEMGDVKLQYTDFNVVTLVQNVFDMLEMQADKKNIILMFDSKYSKPIRVRADQEKVQQVLINLVMNSIKYGKENGTTEVAIEDFINNKVIIRVTDNGEGIDASNLSRIFERFYRVDKSGSRNEGGSGLGLSIVKHIIEHHNEKIYVESKPGKGSVFSFTLEKAK</sequence>
<dbReference type="EC" id="2.7.13.3" evidence="2"/>
<dbReference type="Pfam" id="PF02518">
    <property type="entry name" value="HATPase_c"/>
    <property type="match status" value="1"/>
</dbReference>
<dbReference type="PANTHER" id="PTHR45453:SF1">
    <property type="entry name" value="PHOSPHATE REGULON SENSOR PROTEIN PHOR"/>
    <property type="match status" value="1"/>
</dbReference>
<dbReference type="InterPro" id="IPR003594">
    <property type="entry name" value="HATPase_dom"/>
</dbReference>
<dbReference type="OrthoDB" id="9813151at2"/>
<dbReference type="CDD" id="cd00075">
    <property type="entry name" value="HATPase"/>
    <property type="match status" value="1"/>
</dbReference>
<keyword evidence="7" id="KW-1133">Transmembrane helix</keyword>
<dbReference type="EMBL" id="FQVQ01000001">
    <property type="protein sequence ID" value="SHE84046.1"/>
    <property type="molecule type" value="Genomic_DNA"/>
</dbReference>
<dbReference type="SMART" id="SM00388">
    <property type="entry name" value="HisKA"/>
    <property type="match status" value="1"/>
</dbReference>
<dbReference type="InterPro" id="IPR004358">
    <property type="entry name" value="Sig_transdc_His_kin-like_C"/>
</dbReference>
<dbReference type="PRINTS" id="PR00344">
    <property type="entry name" value="BCTRLSENSOR"/>
</dbReference>
<proteinExistence type="predicted"/>
<dbReference type="AlphaFoldDB" id="A0A1M4WS28"/>
<dbReference type="Proteomes" id="UP000184147">
    <property type="component" value="Unassembled WGS sequence"/>
</dbReference>
<dbReference type="FunFam" id="3.30.565.10:FF:000006">
    <property type="entry name" value="Sensor histidine kinase WalK"/>
    <property type="match status" value="1"/>
</dbReference>